<reference evidence="2" key="5">
    <citation type="journal article" date="2001" name="Nature">
        <title>Functional annotation of a full-length mouse cDNA collection.</title>
        <authorList>
            <consortium name="The RIKEN Genome Exploration Research Group Phase II Team and the FANTOM Consortium"/>
        </authorList>
    </citation>
    <scope>NUCLEOTIDE SEQUENCE</scope>
    <source>
        <strain evidence="2">C57BL/6J</strain>
        <tissue evidence="2">Skin</tissue>
    </source>
</reference>
<feature type="compositionally biased region" description="Polar residues" evidence="1">
    <location>
        <begin position="161"/>
        <end position="174"/>
    </location>
</feature>
<reference evidence="2" key="1">
    <citation type="journal article" date="1999" name="Methods Enzymol.">
        <title>High-efficiency full-length cDNA cloning.</title>
        <authorList>
            <person name="Carninci P."/>
            <person name="Hayashizaki Y."/>
        </authorList>
    </citation>
    <scope>NUCLEOTIDE SEQUENCE</scope>
    <source>
        <strain evidence="2">C57BL/6J</strain>
        <tissue evidence="2">Skin</tissue>
    </source>
</reference>
<reference evidence="2" key="2">
    <citation type="journal article" date="2000" name="Genome Res.">
        <title>Normalization and subtraction of cap-trapper-selected cDNAs to prepare full-length cDNA libraries for rapid discovery of new genes.</title>
        <authorList>
            <person name="Carninci P."/>
            <person name="Shibata Y."/>
            <person name="Hayatsu N."/>
            <person name="Sugahara Y."/>
            <person name="Shibata K."/>
            <person name="Itoh M."/>
            <person name="Konno H."/>
            <person name="Okazaki Y."/>
            <person name="Muramatsu M."/>
            <person name="Hayashizaki Y."/>
        </authorList>
    </citation>
    <scope>NUCLEOTIDE SEQUENCE</scope>
    <source>
        <strain evidence="2">C57BL/6J</strain>
        <tissue evidence="2">Skin</tissue>
    </source>
</reference>
<evidence type="ECO:0000256" key="1">
    <source>
        <dbReference type="SAM" id="MobiDB-lite"/>
    </source>
</evidence>
<proteinExistence type="evidence at transcript level"/>
<accession>Q9D2M4</accession>
<reference evidence="2" key="4">
    <citation type="submission" date="2000-08" db="EMBL/GenBank/DDBJ databases">
        <authorList>
            <person name="Adachi J."/>
            <person name="Aizawa K."/>
            <person name="Akahira S."/>
            <person name="Akimura T."/>
            <person name="Arai A."/>
            <person name="Aono H."/>
            <person name="Arakawa T."/>
            <person name="Bono H."/>
            <person name="Carninci P."/>
            <person name="Fukuda S."/>
            <person name="Fukunishi Y."/>
            <person name="Furuno M."/>
            <person name="Hanagaki T."/>
            <person name="Hara A."/>
            <person name="Hayatsu N."/>
            <person name="Hiramoto K."/>
            <person name="Hiraoka T."/>
            <person name="Hori F."/>
            <person name="Imotani K."/>
            <person name="Ishii Y."/>
            <person name="Itoh M."/>
            <person name="Izawa M."/>
            <person name="Kasukawa T."/>
            <person name="Kato H."/>
            <person name="Kawai J."/>
            <person name="Kojima Y."/>
            <person name="Konno H."/>
            <person name="Kouda M."/>
            <person name="Koya S."/>
            <person name="Kurihara C."/>
            <person name="Matsuyama T."/>
            <person name="Miyazaki A."/>
            <person name="Nishi K."/>
            <person name="Nomura K."/>
            <person name="Numazaki R."/>
            <person name="Ohno M."/>
            <person name="Okazaki Y."/>
            <person name="Okido T."/>
            <person name="Owa C."/>
            <person name="Saito H."/>
            <person name="Saito R."/>
            <person name="Sakai C."/>
            <person name="Sakai K."/>
            <person name="Sano H."/>
            <person name="Sasaki D."/>
            <person name="Shibata K."/>
            <person name="Shibata Y."/>
            <person name="Shinagawa A."/>
            <person name="Shiraki T."/>
            <person name="Sogabe Y."/>
            <person name="Suzuki H."/>
            <person name="Tagami M."/>
            <person name="Tagawa A."/>
            <person name="Takahashi F."/>
            <person name="Tanaka T."/>
            <person name="Tejima Y."/>
            <person name="Toya T."/>
            <person name="Yamamura T."/>
            <person name="Yasunishi A."/>
            <person name="Yoshida K."/>
            <person name="Yoshino M."/>
            <person name="Muramatsu M."/>
            <person name="Hayashizaki Y."/>
        </authorList>
    </citation>
    <scope>NUCLEOTIDE SEQUENCE</scope>
    <source>
        <strain evidence="2">C57BL/6J</strain>
        <tissue evidence="2">Skin</tissue>
    </source>
</reference>
<dbReference type="AlphaFoldDB" id="Q9D2M4"/>
<reference evidence="2" key="6">
    <citation type="journal article" date="2002" name="Nature">
        <title>Analysis of the mouse transcriptome based on functional annotation of 60,770 full-length cDNAs.</title>
        <authorList>
            <consortium name="The FANTOM Consortium and the RIKEN Genome Exploration Research Group Phase I and II Team"/>
        </authorList>
    </citation>
    <scope>NUCLEOTIDE SEQUENCE</scope>
    <source>
        <strain evidence="2">C57BL/6J</strain>
        <tissue evidence="2">Skin</tissue>
    </source>
</reference>
<protein>
    <submittedName>
        <fullName evidence="2">Uncharacterized protein</fullName>
    </submittedName>
</protein>
<reference evidence="2" key="7">
    <citation type="journal article" date="2005" name="Science">
        <title>The Transcriptional Landscape of the Mammalian Genome.</title>
        <authorList>
            <consortium name="The FANTOM Consortium"/>
            <consortium name="Riken Genome Exploration Research Group and Genome Science Group (Genome Network Project Core Group)"/>
        </authorList>
    </citation>
    <scope>NUCLEOTIDE SEQUENCE</scope>
    <source>
        <strain evidence="2">C57BL/6J</strain>
        <tissue evidence="2">Skin</tissue>
    </source>
</reference>
<dbReference type="EMBL" id="AK019493">
    <property type="protein sequence ID" value="BAB31758.1"/>
    <property type="molecule type" value="mRNA"/>
</dbReference>
<organism evidence="2">
    <name type="scientific">Mus musculus</name>
    <name type="common">Mouse</name>
    <dbReference type="NCBI Taxonomy" id="10090"/>
    <lineage>
        <taxon>Eukaryota</taxon>
        <taxon>Metazoa</taxon>
        <taxon>Chordata</taxon>
        <taxon>Craniata</taxon>
        <taxon>Vertebrata</taxon>
        <taxon>Euteleostomi</taxon>
        <taxon>Mammalia</taxon>
        <taxon>Eutheria</taxon>
        <taxon>Euarchontoglires</taxon>
        <taxon>Glires</taxon>
        <taxon>Rodentia</taxon>
        <taxon>Myomorpha</taxon>
        <taxon>Muroidea</taxon>
        <taxon>Muridae</taxon>
        <taxon>Murinae</taxon>
        <taxon>Mus</taxon>
        <taxon>Mus</taxon>
    </lineage>
</organism>
<name>Q9D2M4_MOUSE</name>
<reference evidence="2" key="8">
    <citation type="journal article" date="2005" name="Science">
        <title>Antisense Transcription in the Mammalian Transcriptome.</title>
        <authorList>
            <consortium name="RIKEN Genome Exploration Research Group and Genome Science Group (Genome Network Project Core Group) and the FANTOM Consortium"/>
        </authorList>
    </citation>
    <scope>NUCLEOTIDE SEQUENCE</scope>
    <source>
        <strain evidence="2">C57BL/6J</strain>
        <tissue evidence="2">Skin</tissue>
    </source>
</reference>
<feature type="compositionally biased region" description="Gly residues" evidence="1">
    <location>
        <begin position="75"/>
        <end position="85"/>
    </location>
</feature>
<feature type="compositionally biased region" description="Low complexity" evidence="1">
    <location>
        <begin position="95"/>
        <end position="107"/>
    </location>
</feature>
<sequence>MLGEQRLRLQLGRELEAWGRRVAAAGGRRVEPVVQQPVHGGRGALGGPRGLQGRALVLRAAARPCPGPAERCAGSGSGSLAGGHGRPLPDLPIHRGACSPAASAPRSGAGGPGAPPLLPSASPRLRRAGPRAPGLLLSPAACRHRAQLREPRWTPAGEPASPSSQGRATSNAASSPPRPVPATEHAQSYPPPPPTSFNVRNEVLGVCEEEIGGWGFVWRSEPKGYWVR</sequence>
<feature type="region of interest" description="Disordered" evidence="1">
    <location>
        <begin position="152"/>
        <end position="196"/>
    </location>
</feature>
<evidence type="ECO:0000313" key="2">
    <source>
        <dbReference type="EMBL" id="BAB31758.1"/>
    </source>
</evidence>
<feature type="region of interest" description="Disordered" evidence="1">
    <location>
        <begin position="67"/>
        <end position="139"/>
    </location>
</feature>
<reference evidence="2" key="3">
    <citation type="journal article" date="2000" name="Genome Res.">
        <title>RIKEN integrated sequence analysis (RISA) system--384-format sequencing pipeline with 384 multicapillary sequencer.</title>
        <authorList>
            <person name="Shibata K."/>
            <person name="Itoh M."/>
            <person name="Aizawa K."/>
            <person name="Nagaoka S."/>
            <person name="Sasaki N."/>
            <person name="Carninci P."/>
            <person name="Konno H."/>
            <person name="Akiyama J."/>
            <person name="Nishi K."/>
            <person name="Kitsunai T."/>
            <person name="Tashiro H."/>
            <person name="Itoh M."/>
            <person name="Sumi N."/>
            <person name="Ishii Y."/>
            <person name="Nakamura S."/>
            <person name="Hazama M."/>
            <person name="Nishine T."/>
            <person name="Harada A."/>
            <person name="Yamamoto R."/>
            <person name="Matsumoto H."/>
            <person name="Sakaguchi S."/>
            <person name="Ikegami T."/>
            <person name="Kashiwagi K."/>
            <person name="Fujiwake S."/>
            <person name="Inoue K."/>
            <person name="Togawa Y."/>
            <person name="Izawa M."/>
            <person name="Ohara E."/>
            <person name="Watahiki M."/>
            <person name="Yoneda Y."/>
            <person name="Ishikawa T."/>
            <person name="Ozawa K."/>
            <person name="Tanaka T."/>
            <person name="Matsuura S."/>
            <person name="Kawai J."/>
            <person name="Okazaki Y."/>
            <person name="Muramatsu M."/>
            <person name="Inoue Y."/>
            <person name="Kira A."/>
            <person name="Hayashizaki Y."/>
        </authorList>
    </citation>
    <scope>NUCLEOTIDE SEQUENCE</scope>
    <source>
        <strain evidence="2">C57BL/6J</strain>
        <tissue evidence="2">Skin</tissue>
    </source>
</reference>